<name>A0A7J7CSN4_TRIWF</name>
<dbReference type="EMBL" id="JAAARO010000014">
    <property type="protein sequence ID" value="KAF5737081.1"/>
    <property type="molecule type" value="Genomic_DNA"/>
</dbReference>
<dbReference type="InParanoid" id="A0A7J7CSN4"/>
<keyword evidence="3" id="KW-1185">Reference proteome</keyword>
<proteinExistence type="predicted"/>
<protein>
    <submittedName>
        <fullName evidence="2">Uncharacterized protein</fullName>
    </submittedName>
</protein>
<feature type="region of interest" description="Disordered" evidence="1">
    <location>
        <begin position="44"/>
        <end position="64"/>
    </location>
</feature>
<evidence type="ECO:0000313" key="3">
    <source>
        <dbReference type="Proteomes" id="UP000593562"/>
    </source>
</evidence>
<dbReference type="Proteomes" id="UP000593562">
    <property type="component" value="Unassembled WGS sequence"/>
</dbReference>
<accession>A0A7J7CSN4</accession>
<reference evidence="2 3" key="1">
    <citation type="journal article" date="2020" name="Nat. Commun.">
        <title>Genome of Tripterygium wilfordii and identification of cytochrome P450 involved in triptolide biosynthesis.</title>
        <authorList>
            <person name="Tu L."/>
            <person name="Su P."/>
            <person name="Zhang Z."/>
            <person name="Gao L."/>
            <person name="Wang J."/>
            <person name="Hu T."/>
            <person name="Zhou J."/>
            <person name="Zhang Y."/>
            <person name="Zhao Y."/>
            <person name="Liu Y."/>
            <person name="Song Y."/>
            <person name="Tong Y."/>
            <person name="Lu Y."/>
            <person name="Yang J."/>
            <person name="Xu C."/>
            <person name="Jia M."/>
            <person name="Peters R.J."/>
            <person name="Huang L."/>
            <person name="Gao W."/>
        </authorList>
    </citation>
    <scope>NUCLEOTIDE SEQUENCE [LARGE SCALE GENOMIC DNA]</scope>
    <source>
        <strain evidence="3">cv. XIE 37</strain>
        <tissue evidence="2">Leaf</tissue>
    </source>
</reference>
<organism evidence="2 3">
    <name type="scientific">Tripterygium wilfordii</name>
    <name type="common">Thunder God vine</name>
    <dbReference type="NCBI Taxonomy" id="458696"/>
    <lineage>
        <taxon>Eukaryota</taxon>
        <taxon>Viridiplantae</taxon>
        <taxon>Streptophyta</taxon>
        <taxon>Embryophyta</taxon>
        <taxon>Tracheophyta</taxon>
        <taxon>Spermatophyta</taxon>
        <taxon>Magnoliopsida</taxon>
        <taxon>eudicotyledons</taxon>
        <taxon>Gunneridae</taxon>
        <taxon>Pentapetalae</taxon>
        <taxon>rosids</taxon>
        <taxon>fabids</taxon>
        <taxon>Celastrales</taxon>
        <taxon>Celastraceae</taxon>
        <taxon>Tripterygium</taxon>
    </lineage>
</organism>
<evidence type="ECO:0000256" key="1">
    <source>
        <dbReference type="SAM" id="MobiDB-lite"/>
    </source>
</evidence>
<evidence type="ECO:0000313" key="2">
    <source>
        <dbReference type="EMBL" id="KAF5737081.1"/>
    </source>
</evidence>
<sequence>MEKLMQQVFSKPGWTKTYLGDPDPCPFGPLADGFPKYWTEIKPPSADPEDIGAPRKLADVPLDDIPGEPIQNEKLNFKTYSIRLLTVNMRYIALNQWLMKNTKTKYINT</sequence>
<gene>
    <name evidence="2" type="ORF">HS088_TW14G01237</name>
</gene>
<dbReference type="AlphaFoldDB" id="A0A7J7CSN4"/>
<comment type="caution">
    <text evidence="2">The sequence shown here is derived from an EMBL/GenBank/DDBJ whole genome shotgun (WGS) entry which is preliminary data.</text>
</comment>